<reference evidence="1 2" key="1">
    <citation type="submission" date="2016-06" db="EMBL/GenBank/DDBJ databases">
        <authorList>
            <person name="Kjaerup R.B."/>
            <person name="Dalgaard T.S."/>
            <person name="Juul-Madsen H.R."/>
        </authorList>
    </citation>
    <scope>NUCLEOTIDE SEQUENCE [LARGE SCALE GENOMIC DNA]</scope>
    <source>
        <strain evidence="1 2">DSM 45626</strain>
    </source>
</reference>
<name>A0A1C4VIJ5_9ACTN</name>
<sequence length="333" mass="36024">MTVEYLLTTDDLDEIGHLESPERADPEALLARLLRAVDSDRIADPRDRGYALSLASGIAETELKDLARALDLADRAVEADRASGESIVSARADRARLLHLLGRADEAMAELTALRPLLETDPTASYLVDTLEDTGRVELAERWLTEAARAVMGRVHEPESEEARRAAGAMLYGLVRHRHRIRADLGLPHDDLDDLSDRLDAAGPTPDPAAGTREGLLFWPRADLNALLLRWPALATQLGANWDEHRGVVERELIGLAADGAPGLALVPGSADGFAAHVADGDLDPTDEETVDSYAETLLASLDAMPWPPGRNDPCWCGAGGKYKKCCLPRSRG</sequence>
<gene>
    <name evidence="1" type="ORF">GA0070558_10970</name>
</gene>
<dbReference type="Pfam" id="PF02810">
    <property type="entry name" value="SEC-C"/>
    <property type="match status" value="1"/>
</dbReference>
<dbReference type="InterPro" id="IPR004027">
    <property type="entry name" value="SEC_C_motif"/>
</dbReference>
<dbReference type="EMBL" id="FMCW01000009">
    <property type="protein sequence ID" value="SCE83837.1"/>
    <property type="molecule type" value="Genomic_DNA"/>
</dbReference>
<evidence type="ECO:0000313" key="2">
    <source>
        <dbReference type="Proteomes" id="UP000199375"/>
    </source>
</evidence>
<evidence type="ECO:0000313" key="1">
    <source>
        <dbReference type="EMBL" id="SCE83837.1"/>
    </source>
</evidence>
<dbReference type="Proteomes" id="UP000199375">
    <property type="component" value="Unassembled WGS sequence"/>
</dbReference>
<accession>A0A1C4VIJ5</accession>
<dbReference type="SUPFAM" id="SSF48452">
    <property type="entry name" value="TPR-like"/>
    <property type="match status" value="1"/>
</dbReference>
<organism evidence="1 2">
    <name type="scientific">Micromonospora haikouensis</name>
    <dbReference type="NCBI Taxonomy" id="686309"/>
    <lineage>
        <taxon>Bacteria</taxon>
        <taxon>Bacillati</taxon>
        <taxon>Actinomycetota</taxon>
        <taxon>Actinomycetes</taxon>
        <taxon>Micromonosporales</taxon>
        <taxon>Micromonosporaceae</taxon>
        <taxon>Micromonospora</taxon>
    </lineage>
</organism>
<protein>
    <submittedName>
        <fullName evidence="1">SEC-C motif-containing protein</fullName>
    </submittedName>
</protein>
<dbReference type="SUPFAM" id="SSF103642">
    <property type="entry name" value="Sec-C motif"/>
    <property type="match status" value="1"/>
</dbReference>
<dbReference type="Gene3D" id="1.25.40.10">
    <property type="entry name" value="Tetratricopeptide repeat domain"/>
    <property type="match status" value="1"/>
</dbReference>
<dbReference type="Gene3D" id="3.10.450.50">
    <property type="match status" value="1"/>
</dbReference>
<proteinExistence type="predicted"/>
<dbReference type="InterPro" id="IPR011990">
    <property type="entry name" value="TPR-like_helical_dom_sf"/>
</dbReference>
<dbReference type="AlphaFoldDB" id="A0A1C4VIJ5"/>
<dbReference type="RefSeq" id="WP_091278271.1">
    <property type="nucleotide sequence ID" value="NZ_FMCW01000009.1"/>
</dbReference>